<dbReference type="Pfam" id="PF00536">
    <property type="entry name" value="SAM_1"/>
    <property type="match status" value="1"/>
</dbReference>
<evidence type="ECO:0000313" key="5">
    <source>
        <dbReference type="EMBL" id="KAG2404821.1"/>
    </source>
</evidence>
<protein>
    <recommendedName>
        <fullName evidence="4">SAM domain-containing protein</fullName>
    </recommendedName>
</protein>
<feature type="transmembrane region" description="Helical" evidence="3">
    <location>
        <begin position="38"/>
        <end position="55"/>
    </location>
</feature>
<dbReference type="Gene3D" id="1.10.150.50">
    <property type="entry name" value="Transcription Factor, Ets-1"/>
    <property type="match status" value="1"/>
</dbReference>
<dbReference type="PANTHER" id="PTHR10627:SF74">
    <property type="entry name" value="OS08G0526500 PROTEIN"/>
    <property type="match status" value="1"/>
</dbReference>
<dbReference type="AlphaFoldDB" id="A0A8T0KZM0"/>
<gene>
    <name evidence="5" type="ORF">HKW66_Vig0244680</name>
</gene>
<dbReference type="Proteomes" id="UP000743370">
    <property type="component" value="Unassembled WGS sequence"/>
</dbReference>
<feature type="domain" description="SAM" evidence="4">
    <location>
        <begin position="245"/>
        <end position="299"/>
    </location>
</feature>
<organism evidence="5 6">
    <name type="scientific">Phaseolus angularis</name>
    <name type="common">Azuki bean</name>
    <name type="synonym">Vigna angularis</name>
    <dbReference type="NCBI Taxonomy" id="3914"/>
    <lineage>
        <taxon>Eukaryota</taxon>
        <taxon>Viridiplantae</taxon>
        <taxon>Streptophyta</taxon>
        <taxon>Embryophyta</taxon>
        <taxon>Tracheophyta</taxon>
        <taxon>Spermatophyta</taxon>
        <taxon>Magnoliopsida</taxon>
        <taxon>eudicotyledons</taxon>
        <taxon>Gunneridae</taxon>
        <taxon>Pentapetalae</taxon>
        <taxon>rosids</taxon>
        <taxon>fabids</taxon>
        <taxon>Fabales</taxon>
        <taxon>Fabaceae</taxon>
        <taxon>Papilionoideae</taxon>
        <taxon>50 kb inversion clade</taxon>
        <taxon>NPAAA clade</taxon>
        <taxon>indigoferoid/millettioid clade</taxon>
        <taxon>Phaseoleae</taxon>
        <taxon>Vigna</taxon>
    </lineage>
</organism>
<dbReference type="SUPFAM" id="SSF47769">
    <property type="entry name" value="SAM/Pointed domain"/>
    <property type="match status" value="1"/>
</dbReference>
<name>A0A8T0KZM0_PHAAN</name>
<keyword evidence="3" id="KW-0812">Transmembrane</keyword>
<evidence type="ECO:0000256" key="2">
    <source>
        <dbReference type="SAM" id="MobiDB-lite"/>
    </source>
</evidence>
<evidence type="ECO:0000313" key="6">
    <source>
        <dbReference type="Proteomes" id="UP000743370"/>
    </source>
</evidence>
<comment type="caution">
    <text evidence="5">The sequence shown here is derived from an EMBL/GenBank/DDBJ whole genome shotgun (WGS) entry which is preliminary data.</text>
</comment>
<accession>A0A8T0KZM0</accession>
<reference evidence="5 6" key="1">
    <citation type="submission" date="2020-05" db="EMBL/GenBank/DDBJ databases">
        <title>Vigna angularis (adzuki bean) Var. LongXiaoDou No. 4 denovo assembly.</title>
        <authorList>
            <person name="Xiang H."/>
        </authorList>
    </citation>
    <scope>NUCLEOTIDE SEQUENCE [LARGE SCALE GENOMIC DNA]</scope>
    <source>
        <tissue evidence="5">Leaf</tissue>
    </source>
</reference>
<dbReference type="PANTHER" id="PTHR10627">
    <property type="entry name" value="SCP160"/>
    <property type="match status" value="1"/>
</dbReference>
<keyword evidence="1" id="KW-0677">Repeat</keyword>
<dbReference type="EMBL" id="JABFOF010000002">
    <property type="protein sequence ID" value="KAG2404821.1"/>
    <property type="molecule type" value="Genomic_DNA"/>
</dbReference>
<evidence type="ECO:0000256" key="3">
    <source>
        <dbReference type="SAM" id="Phobius"/>
    </source>
</evidence>
<proteinExistence type="predicted"/>
<feature type="region of interest" description="Disordered" evidence="2">
    <location>
        <begin position="195"/>
        <end position="243"/>
    </location>
</feature>
<evidence type="ECO:0000259" key="4">
    <source>
        <dbReference type="PROSITE" id="PS50105"/>
    </source>
</evidence>
<dbReference type="SMART" id="SM00454">
    <property type="entry name" value="SAM"/>
    <property type="match status" value="1"/>
</dbReference>
<evidence type="ECO:0000256" key="1">
    <source>
        <dbReference type="ARBA" id="ARBA00022737"/>
    </source>
</evidence>
<keyword evidence="3" id="KW-1133">Transmembrane helix</keyword>
<dbReference type="PROSITE" id="PS50105">
    <property type="entry name" value="SAM_DOMAIN"/>
    <property type="match status" value="1"/>
</dbReference>
<keyword evidence="3" id="KW-0472">Membrane</keyword>
<dbReference type="InterPro" id="IPR001660">
    <property type="entry name" value="SAM"/>
</dbReference>
<sequence length="305" mass="34284">MYADRVETGTRRSVKERLDGNFLTDSTRQHKVTGKRSVKVFGELLCLFVIFYMGIEQLGKWLGLEQGGCFGVVTCDLYFECGVLVMVCRYFVPFVFSMLVGGRGEGLILIFELRPCLDLGNLVNEGNLVGAMLIRWQRQDDKWKHDLYDDDEPQLYNRKVTAQDLRLKLQKKGLHPGGQTGKSSVPVERDLREKLSGTMTPQPKNYDPPKPKVTAKPSSKSIDVETPSVHVKRSANPTPKKVSRKADSSLDEFLLSLGLEKYLISFQAEEVDMTALNHMTDEDLKAMGIPMGPRKKILLALEAKG</sequence>
<dbReference type="InterPro" id="IPR013761">
    <property type="entry name" value="SAM/pointed_sf"/>
</dbReference>